<dbReference type="Proteomes" id="UP000054166">
    <property type="component" value="Unassembled WGS sequence"/>
</dbReference>
<reference evidence="3" key="2">
    <citation type="submission" date="2015-01" db="EMBL/GenBank/DDBJ databases">
        <title>Evolutionary Origins and Diversification of the Mycorrhizal Mutualists.</title>
        <authorList>
            <consortium name="DOE Joint Genome Institute"/>
            <consortium name="Mycorrhizal Genomics Consortium"/>
            <person name="Kohler A."/>
            <person name="Kuo A."/>
            <person name="Nagy L.G."/>
            <person name="Floudas D."/>
            <person name="Copeland A."/>
            <person name="Barry K.W."/>
            <person name="Cichocki N."/>
            <person name="Veneault-Fourrey C."/>
            <person name="LaButti K."/>
            <person name="Lindquist E.A."/>
            <person name="Lipzen A."/>
            <person name="Lundell T."/>
            <person name="Morin E."/>
            <person name="Murat C."/>
            <person name="Riley R."/>
            <person name="Ohm R."/>
            <person name="Sun H."/>
            <person name="Tunlid A."/>
            <person name="Henrissat B."/>
            <person name="Grigoriev I.V."/>
            <person name="Hibbett D.S."/>
            <person name="Martin F."/>
        </authorList>
    </citation>
    <scope>NUCLEOTIDE SEQUENCE [LARGE SCALE GENOMIC DNA]</scope>
    <source>
        <strain evidence="3">F 1598</strain>
    </source>
</reference>
<dbReference type="InterPro" id="IPR029052">
    <property type="entry name" value="Metallo-depent_PP-like"/>
</dbReference>
<dbReference type="OrthoDB" id="550558at2759"/>
<reference evidence="2 3" key="1">
    <citation type="submission" date="2014-04" db="EMBL/GenBank/DDBJ databases">
        <authorList>
            <consortium name="DOE Joint Genome Institute"/>
            <person name="Kuo A."/>
            <person name="Tarkka M."/>
            <person name="Buscot F."/>
            <person name="Kohler A."/>
            <person name="Nagy L.G."/>
            <person name="Floudas D."/>
            <person name="Copeland A."/>
            <person name="Barry K.W."/>
            <person name="Cichocki N."/>
            <person name="Veneault-Fourrey C."/>
            <person name="LaButti K."/>
            <person name="Lindquist E.A."/>
            <person name="Lipzen A."/>
            <person name="Lundell T."/>
            <person name="Morin E."/>
            <person name="Murat C."/>
            <person name="Sun H."/>
            <person name="Tunlid A."/>
            <person name="Henrissat B."/>
            <person name="Grigoriev I.V."/>
            <person name="Hibbett D.S."/>
            <person name="Martin F."/>
            <person name="Nordberg H.P."/>
            <person name="Cantor M.N."/>
            <person name="Hua S.X."/>
        </authorList>
    </citation>
    <scope>NUCLEOTIDE SEQUENCE [LARGE SCALE GENOMIC DNA]</scope>
    <source>
        <strain evidence="2 3">F 1598</strain>
    </source>
</reference>
<accession>A0A0C3FY30</accession>
<dbReference type="STRING" id="765440.A0A0C3FY30"/>
<evidence type="ECO:0000259" key="1">
    <source>
        <dbReference type="PROSITE" id="PS51203"/>
    </source>
</evidence>
<protein>
    <recommendedName>
        <fullName evidence="1">CS domain-containing protein</fullName>
    </recommendedName>
</protein>
<dbReference type="Pfam" id="PF00149">
    <property type="entry name" value="Metallophos"/>
    <property type="match status" value="1"/>
</dbReference>
<dbReference type="InterPro" id="IPR007052">
    <property type="entry name" value="CS_dom"/>
</dbReference>
<proteinExistence type="predicted"/>
<name>A0A0C3FY30_PILCF</name>
<feature type="domain" description="CS" evidence="1">
    <location>
        <begin position="1"/>
        <end position="92"/>
    </location>
</feature>
<dbReference type="GO" id="GO:0016787">
    <property type="term" value="F:hydrolase activity"/>
    <property type="evidence" value="ECO:0007669"/>
    <property type="project" value="InterPro"/>
</dbReference>
<organism evidence="2 3">
    <name type="scientific">Piloderma croceum (strain F 1598)</name>
    <dbReference type="NCBI Taxonomy" id="765440"/>
    <lineage>
        <taxon>Eukaryota</taxon>
        <taxon>Fungi</taxon>
        <taxon>Dikarya</taxon>
        <taxon>Basidiomycota</taxon>
        <taxon>Agaricomycotina</taxon>
        <taxon>Agaricomycetes</taxon>
        <taxon>Agaricomycetidae</taxon>
        <taxon>Atheliales</taxon>
        <taxon>Atheliaceae</taxon>
        <taxon>Piloderma</taxon>
    </lineage>
</organism>
<dbReference type="CDD" id="cd06463">
    <property type="entry name" value="p23_like"/>
    <property type="match status" value="1"/>
</dbReference>
<dbReference type="HOGENOM" id="CLU_060372_0_1_1"/>
<dbReference type="InParanoid" id="A0A0C3FY30"/>
<dbReference type="InterPro" id="IPR004843">
    <property type="entry name" value="Calcineurin-like_PHP"/>
</dbReference>
<dbReference type="SUPFAM" id="SSF56300">
    <property type="entry name" value="Metallo-dependent phosphatases"/>
    <property type="match status" value="1"/>
</dbReference>
<dbReference type="InterPro" id="IPR008978">
    <property type="entry name" value="HSP20-like_chaperone"/>
</dbReference>
<gene>
    <name evidence="2" type="ORF">PILCRDRAFT_819893</name>
</gene>
<keyword evidence="3" id="KW-1185">Reference proteome</keyword>
<evidence type="ECO:0000313" key="2">
    <source>
        <dbReference type="EMBL" id="KIM83126.1"/>
    </source>
</evidence>
<dbReference type="PANTHER" id="PTHR37844">
    <property type="entry name" value="SER/THR PROTEIN PHOSPHATASE SUPERFAMILY (AFU_ORTHOLOGUE AFUA_1G14840)"/>
    <property type="match status" value="1"/>
</dbReference>
<dbReference type="Pfam" id="PF04969">
    <property type="entry name" value="CS"/>
    <property type="match status" value="1"/>
</dbReference>
<dbReference type="EMBL" id="KN832992">
    <property type="protein sequence ID" value="KIM83126.1"/>
    <property type="molecule type" value="Genomic_DNA"/>
</dbReference>
<dbReference type="PROSITE" id="PS51203">
    <property type="entry name" value="CS"/>
    <property type="match status" value="1"/>
</dbReference>
<sequence length="382" mass="44045">MNKIPYKWRQTDREVVVSLLIKNVRQEALKVDIHQRECHVSITLPTGVEIVFVLDPLFHSVDPGRSFYQILPSRLNIHLSKLCQGQHWQYLDDGNQPEHIEQQQPPSIIENPIDIQIMSDLHLELFFPRREGIGVLPGYHVFECTPSARILALLGDIGLAVHGGLYDFLERQLHKYRHILYVIGNYEGYDSTYDHARVELQDFASRMRAQRLSDPTLGTFILLDRTRYDLTENVTILGCTLWSFVTKDAERQCLHNFHRVHDWTVEKYNSAHAEDLKWLTNECAIIRTQEPHRRIIVFTHHGPTRHGTIAPQYMGSPIISAFASELTTHPVWAPPISLWAFGHTHYNCDQVRDGIRVVSNQRGYDGIEALTSGFSADFVIRV</sequence>
<dbReference type="AlphaFoldDB" id="A0A0C3FY30"/>
<dbReference type="SUPFAM" id="SSF49764">
    <property type="entry name" value="HSP20-like chaperones"/>
    <property type="match status" value="1"/>
</dbReference>
<dbReference type="Gene3D" id="2.60.40.790">
    <property type="match status" value="1"/>
</dbReference>
<evidence type="ECO:0000313" key="3">
    <source>
        <dbReference type="Proteomes" id="UP000054166"/>
    </source>
</evidence>
<dbReference type="PANTHER" id="PTHR37844:SF2">
    <property type="entry name" value="SER_THR PROTEIN PHOSPHATASE SUPERFAMILY (AFU_ORTHOLOGUE AFUA_1G14840)"/>
    <property type="match status" value="1"/>
</dbReference>